<reference evidence="1 2" key="1">
    <citation type="journal article" date="2014" name="Nat. Commun.">
        <title>Multiple recent horizontal transfers of a large genomic region in cheese making fungi.</title>
        <authorList>
            <person name="Cheeseman K."/>
            <person name="Ropars J."/>
            <person name="Renault P."/>
            <person name="Dupont J."/>
            <person name="Gouzy J."/>
            <person name="Branca A."/>
            <person name="Abraham A.L."/>
            <person name="Ceppi M."/>
            <person name="Conseiller E."/>
            <person name="Debuchy R."/>
            <person name="Malagnac F."/>
            <person name="Goarin A."/>
            <person name="Silar P."/>
            <person name="Lacoste S."/>
            <person name="Sallet E."/>
            <person name="Bensimon A."/>
            <person name="Giraud T."/>
            <person name="Brygoo Y."/>
        </authorList>
    </citation>
    <scope>NUCLEOTIDE SEQUENCE [LARGE SCALE GENOMIC DNA]</scope>
    <source>
        <strain evidence="2">FM 013</strain>
    </source>
</reference>
<proteinExistence type="predicted"/>
<organism evidence="1 2">
    <name type="scientific">Penicillium camemberti (strain FM 013)</name>
    <dbReference type="NCBI Taxonomy" id="1429867"/>
    <lineage>
        <taxon>Eukaryota</taxon>
        <taxon>Fungi</taxon>
        <taxon>Dikarya</taxon>
        <taxon>Ascomycota</taxon>
        <taxon>Pezizomycotina</taxon>
        <taxon>Eurotiomycetes</taxon>
        <taxon>Eurotiomycetidae</taxon>
        <taxon>Eurotiales</taxon>
        <taxon>Aspergillaceae</taxon>
        <taxon>Penicillium</taxon>
    </lineage>
</organism>
<name>A0A0G4PHF2_PENC3</name>
<protein>
    <submittedName>
        <fullName evidence="1">Str. FM013</fullName>
    </submittedName>
</protein>
<evidence type="ECO:0000313" key="2">
    <source>
        <dbReference type="Proteomes" id="UP000053732"/>
    </source>
</evidence>
<evidence type="ECO:0000313" key="1">
    <source>
        <dbReference type="EMBL" id="CRL25640.1"/>
    </source>
</evidence>
<keyword evidence="2" id="KW-1185">Reference proteome</keyword>
<accession>A0A0G4PHF2</accession>
<gene>
    <name evidence="1" type="ORF">PCAMFM013_S015g000226</name>
</gene>
<sequence>MQAELNEGTLNRVEYTRHSIRQLMNPNTGAGENRYAAHRSSQFIITISPADKATDSNL</sequence>
<dbReference type="Proteomes" id="UP000053732">
    <property type="component" value="Unassembled WGS sequence"/>
</dbReference>
<dbReference type="EMBL" id="HG793148">
    <property type="protein sequence ID" value="CRL25640.1"/>
    <property type="molecule type" value="Genomic_DNA"/>
</dbReference>
<dbReference type="AlphaFoldDB" id="A0A0G4PHF2"/>